<dbReference type="Proteomes" id="UP001201812">
    <property type="component" value="Unassembled WGS sequence"/>
</dbReference>
<accession>A0AAD4MPC5</accession>
<keyword evidence="4" id="KW-1185">Reference proteome</keyword>
<dbReference type="InterPro" id="IPR029526">
    <property type="entry name" value="PGBD"/>
</dbReference>
<dbReference type="PANTHER" id="PTHR47055:SF3">
    <property type="entry name" value="PHORBOL-ESTER_DAG-TYPE DOMAIN-CONTAINING PROTEIN"/>
    <property type="match status" value="1"/>
</dbReference>
<dbReference type="EMBL" id="JAKKPZ010000138">
    <property type="protein sequence ID" value="KAI1700652.1"/>
    <property type="molecule type" value="Genomic_DNA"/>
</dbReference>
<dbReference type="GO" id="GO:0043565">
    <property type="term" value="F:sequence-specific DNA binding"/>
    <property type="evidence" value="ECO:0007669"/>
    <property type="project" value="TreeGrafter"/>
</dbReference>
<feature type="domain" description="PiggyBac transposable element-derived protein" evidence="2">
    <location>
        <begin position="294"/>
        <end position="353"/>
    </location>
</feature>
<evidence type="ECO:0000259" key="2">
    <source>
        <dbReference type="Pfam" id="PF13843"/>
    </source>
</evidence>
<proteinExistence type="predicted"/>
<feature type="region of interest" description="Disordered" evidence="1">
    <location>
        <begin position="33"/>
        <end position="65"/>
    </location>
</feature>
<feature type="compositionally biased region" description="Low complexity" evidence="1">
    <location>
        <begin position="39"/>
        <end position="59"/>
    </location>
</feature>
<dbReference type="Pfam" id="PF13843">
    <property type="entry name" value="DDE_Tnp_1_7"/>
    <property type="match status" value="2"/>
</dbReference>
<dbReference type="PANTHER" id="PTHR47055">
    <property type="entry name" value="DDE_TNP_1_7 DOMAIN-CONTAINING PROTEIN"/>
    <property type="match status" value="1"/>
</dbReference>
<evidence type="ECO:0000313" key="4">
    <source>
        <dbReference type="Proteomes" id="UP001201812"/>
    </source>
</evidence>
<feature type="domain" description="PiggyBac transposable element-derived protein" evidence="2">
    <location>
        <begin position="355"/>
        <end position="500"/>
    </location>
</feature>
<reference evidence="3" key="1">
    <citation type="submission" date="2022-01" db="EMBL/GenBank/DDBJ databases">
        <title>Genome Sequence Resource for Two Populations of Ditylenchus destructor, the Migratory Endoparasitic Phytonematode.</title>
        <authorList>
            <person name="Zhang H."/>
            <person name="Lin R."/>
            <person name="Xie B."/>
        </authorList>
    </citation>
    <scope>NUCLEOTIDE SEQUENCE</scope>
    <source>
        <strain evidence="3">BazhouSP</strain>
    </source>
</reference>
<protein>
    <submittedName>
        <fullName evidence="3">Transposase IS4 domain-containing protein</fullName>
    </submittedName>
</protein>
<sequence length="599" mass="69161">MENSPESFAGYLPEDFQIPSALAHLKTILFQDPRIPKNESGSQNEAASSSSSSTTSNSQTLEPLTKRSAPAQETLKAQILHANQELDEILKKESLTDIDAKRLLELRESVLKNEKQLRRLQCLQLAARKYRSIHQVNPMPSTSSRFLNGFSREPRIFRNMSHFRKTMNVEQALEYLEELDMDDAIVGADVFLEPPTNENLSDEDSADEDVDGDMDNFNRNQLLANAELRVQAAEGHQDDLFEEDYAAAMDVSTPGSVTYPPLPAQLKWSKHGSFADLHAGDIDNAHLDQLTYHTPVQMFELFFSDDLYNMMKVQSELYAISLHKKFTVRIDELKAFVGIMLLSGYIDLPNWRMMLNLVHQLKMRNIGYTGTIQHNRLKDCPLDHKQKRNSKNGLEQGSYDWAFETKTDILACLWIDNGPVYMLSTVDAVEPIKIMERWSAKEKERSLVTQPNLVHQYNTVMCGVDQMDQNISRYRTGIRSKKWWFSIFSFCLDTSVQNAWQIYRIYNPNVTLLEFRRQIVQYYLHAYKQAPKRSSFQPQSRGKKPRVSEDIRYDRRDHWIVINETRIRCAECNSQTTRKCEKCGVGLHDQCFKAYHVVS</sequence>
<evidence type="ECO:0000313" key="3">
    <source>
        <dbReference type="EMBL" id="KAI1700652.1"/>
    </source>
</evidence>
<name>A0AAD4MPC5_9BILA</name>
<dbReference type="AlphaFoldDB" id="A0AAD4MPC5"/>
<organism evidence="3 4">
    <name type="scientific">Ditylenchus destructor</name>
    <dbReference type="NCBI Taxonomy" id="166010"/>
    <lineage>
        <taxon>Eukaryota</taxon>
        <taxon>Metazoa</taxon>
        <taxon>Ecdysozoa</taxon>
        <taxon>Nematoda</taxon>
        <taxon>Chromadorea</taxon>
        <taxon>Rhabditida</taxon>
        <taxon>Tylenchina</taxon>
        <taxon>Tylenchomorpha</taxon>
        <taxon>Sphaerularioidea</taxon>
        <taxon>Anguinidae</taxon>
        <taxon>Anguininae</taxon>
        <taxon>Ditylenchus</taxon>
    </lineage>
</organism>
<comment type="caution">
    <text evidence="3">The sequence shown here is derived from an EMBL/GenBank/DDBJ whole genome shotgun (WGS) entry which is preliminary data.</text>
</comment>
<evidence type="ECO:0000256" key="1">
    <source>
        <dbReference type="SAM" id="MobiDB-lite"/>
    </source>
</evidence>
<gene>
    <name evidence="3" type="ORF">DdX_16571</name>
</gene>
<dbReference type="InterPro" id="IPR052638">
    <property type="entry name" value="PiggyBac_TE-derived"/>
</dbReference>